<name>A0A9P0FKI2_BRAAE</name>
<evidence type="ECO:0000256" key="7">
    <source>
        <dbReference type="SAM" id="MobiDB-lite"/>
    </source>
</evidence>
<feature type="region of interest" description="Disordered" evidence="7">
    <location>
        <begin position="106"/>
        <end position="141"/>
    </location>
</feature>
<dbReference type="GO" id="GO:0005634">
    <property type="term" value="C:nucleus"/>
    <property type="evidence" value="ECO:0007669"/>
    <property type="project" value="UniProtKB-SubCell"/>
</dbReference>
<dbReference type="PROSITE" id="PS50071">
    <property type="entry name" value="HOMEOBOX_2"/>
    <property type="match status" value="1"/>
</dbReference>
<dbReference type="Proteomes" id="UP001154078">
    <property type="component" value="Chromosome 6"/>
</dbReference>
<evidence type="ECO:0000256" key="2">
    <source>
        <dbReference type="ARBA" id="ARBA00023125"/>
    </source>
</evidence>
<dbReference type="PRINTS" id="PR00024">
    <property type="entry name" value="HOMEOBOX"/>
</dbReference>
<dbReference type="SMART" id="SM00389">
    <property type="entry name" value="HOX"/>
    <property type="match status" value="1"/>
</dbReference>
<evidence type="ECO:0000256" key="6">
    <source>
        <dbReference type="RuleBase" id="RU000682"/>
    </source>
</evidence>
<dbReference type="PROSITE" id="PS00027">
    <property type="entry name" value="HOMEOBOX_1"/>
    <property type="match status" value="1"/>
</dbReference>
<dbReference type="SUPFAM" id="SSF46689">
    <property type="entry name" value="Homeodomain-like"/>
    <property type="match status" value="1"/>
</dbReference>
<dbReference type="InterPro" id="IPR020479">
    <property type="entry name" value="HD_metazoa"/>
</dbReference>
<dbReference type="EMBL" id="OV121137">
    <property type="protein sequence ID" value="CAH0558976.1"/>
    <property type="molecule type" value="Genomic_DNA"/>
</dbReference>
<evidence type="ECO:0000259" key="8">
    <source>
        <dbReference type="PROSITE" id="PS50071"/>
    </source>
</evidence>
<feature type="compositionally biased region" description="Polar residues" evidence="7">
    <location>
        <begin position="125"/>
        <end position="141"/>
    </location>
</feature>
<dbReference type="InterPro" id="IPR001356">
    <property type="entry name" value="HD"/>
</dbReference>
<keyword evidence="4 5" id="KW-0539">Nucleus</keyword>
<proteinExistence type="predicted"/>
<feature type="domain" description="Homeobox" evidence="8">
    <location>
        <begin position="130"/>
        <end position="190"/>
    </location>
</feature>
<feature type="region of interest" description="Disordered" evidence="7">
    <location>
        <begin position="189"/>
        <end position="218"/>
    </location>
</feature>
<feature type="region of interest" description="Disordered" evidence="7">
    <location>
        <begin position="328"/>
        <end position="350"/>
    </location>
</feature>
<dbReference type="CDD" id="cd00086">
    <property type="entry name" value="homeodomain"/>
    <property type="match status" value="1"/>
</dbReference>
<dbReference type="PANTHER" id="PTHR45664:SF12">
    <property type="entry name" value="PANCREAS_DUODENUM HOMEOBOX PROTEIN 1"/>
    <property type="match status" value="1"/>
</dbReference>
<dbReference type="OrthoDB" id="6159439at2759"/>
<dbReference type="GO" id="GO:0000981">
    <property type="term" value="F:DNA-binding transcription factor activity, RNA polymerase II-specific"/>
    <property type="evidence" value="ECO:0007669"/>
    <property type="project" value="InterPro"/>
</dbReference>
<evidence type="ECO:0000256" key="4">
    <source>
        <dbReference type="ARBA" id="ARBA00023242"/>
    </source>
</evidence>
<feature type="compositionally biased region" description="Low complexity" evidence="7">
    <location>
        <begin position="336"/>
        <end position="350"/>
    </location>
</feature>
<protein>
    <recommendedName>
        <fullName evidence="8">Homeobox domain-containing protein</fullName>
    </recommendedName>
</protein>
<keyword evidence="10" id="KW-1185">Reference proteome</keyword>
<reference evidence="9" key="1">
    <citation type="submission" date="2021-12" db="EMBL/GenBank/DDBJ databases">
        <authorList>
            <person name="King R."/>
        </authorList>
    </citation>
    <scope>NUCLEOTIDE SEQUENCE</scope>
</reference>
<feature type="DNA-binding region" description="Homeobox" evidence="5">
    <location>
        <begin position="132"/>
        <end position="191"/>
    </location>
</feature>
<dbReference type="GO" id="GO:0000978">
    <property type="term" value="F:RNA polymerase II cis-regulatory region sequence-specific DNA binding"/>
    <property type="evidence" value="ECO:0007669"/>
    <property type="project" value="TreeGrafter"/>
</dbReference>
<evidence type="ECO:0000313" key="10">
    <source>
        <dbReference type="Proteomes" id="UP001154078"/>
    </source>
</evidence>
<comment type="subcellular location">
    <subcellularLocation>
        <location evidence="1 5 6">Nucleus</location>
    </subcellularLocation>
</comment>
<keyword evidence="3 5" id="KW-0371">Homeobox</keyword>
<evidence type="ECO:0000256" key="3">
    <source>
        <dbReference type="ARBA" id="ARBA00023155"/>
    </source>
</evidence>
<dbReference type="InterPro" id="IPR009057">
    <property type="entry name" value="Homeodomain-like_sf"/>
</dbReference>
<evidence type="ECO:0000256" key="1">
    <source>
        <dbReference type="ARBA" id="ARBA00004123"/>
    </source>
</evidence>
<sequence>MSQRTLNEGPANKTIKYEYVYEESDIRTSSPIDENQVKQTYREGLVTITPPVSDESPPLYNDVLRAPIPLHIQQDSMYQKECNSWDQSNLNRMADHQQQFNMIDYLKPSHPSQSDDQGFSPPPSNRQMQTGSKRARTAYTSNQLVQLEKEFHTNRYLCRPRRIQIAQLLSLTERQIKIWFQNRRMKYKKETKNKSSPSQNSNDRESPALSSCSNSSLNNISTSRAVKNEDEAVGRLIHHSPAIPNQYMSQQYEPPYYGPYYQPFSQPPYFECNPPPQFNIFNQYNPPNQAEEKYPMDIYALPKQNDFQENIREPQYVEENRLQNNFNWSNTEFPVNNNNSSSDNSSLTEL</sequence>
<gene>
    <name evidence="9" type="ORF">MELIAE_LOCUS9179</name>
</gene>
<dbReference type="GO" id="GO:0045944">
    <property type="term" value="P:positive regulation of transcription by RNA polymerase II"/>
    <property type="evidence" value="ECO:0007669"/>
    <property type="project" value="UniProtKB-ARBA"/>
</dbReference>
<dbReference type="AlphaFoldDB" id="A0A9P0FKI2"/>
<accession>A0A9P0FKI2</accession>
<evidence type="ECO:0000313" key="9">
    <source>
        <dbReference type="EMBL" id="CAH0558976.1"/>
    </source>
</evidence>
<dbReference type="Gene3D" id="1.10.10.60">
    <property type="entry name" value="Homeodomain-like"/>
    <property type="match status" value="1"/>
</dbReference>
<dbReference type="PANTHER" id="PTHR45664">
    <property type="entry name" value="PROTEIN ZERKNUELLT 1-RELATED"/>
    <property type="match status" value="1"/>
</dbReference>
<evidence type="ECO:0000256" key="5">
    <source>
        <dbReference type="PROSITE-ProRule" id="PRU00108"/>
    </source>
</evidence>
<organism evidence="9 10">
    <name type="scientific">Brassicogethes aeneus</name>
    <name type="common">Rape pollen beetle</name>
    <name type="synonym">Meligethes aeneus</name>
    <dbReference type="NCBI Taxonomy" id="1431903"/>
    <lineage>
        <taxon>Eukaryota</taxon>
        <taxon>Metazoa</taxon>
        <taxon>Ecdysozoa</taxon>
        <taxon>Arthropoda</taxon>
        <taxon>Hexapoda</taxon>
        <taxon>Insecta</taxon>
        <taxon>Pterygota</taxon>
        <taxon>Neoptera</taxon>
        <taxon>Endopterygota</taxon>
        <taxon>Coleoptera</taxon>
        <taxon>Polyphaga</taxon>
        <taxon>Cucujiformia</taxon>
        <taxon>Nitidulidae</taxon>
        <taxon>Meligethinae</taxon>
        <taxon>Brassicogethes</taxon>
    </lineage>
</organism>
<dbReference type="InterPro" id="IPR017970">
    <property type="entry name" value="Homeobox_CS"/>
</dbReference>
<keyword evidence="2 5" id="KW-0238">DNA-binding</keyword>
<dbReference type="Pfam" id="PF00046">
    <property type="entry name" value="Homeodomain"/>
    <property type="match status" value="1"/>
</dbReference>